<protein>
    <recommendedName>
        <fullName evidence="11">Hydroxyethylthiazole kinase</fullName>
        <ecNumber evidence="11">2.7.1.50</ecNumber>
    </recommendedName>
    <alternativeName>
        <fullName evidence="11">4-methyl-5-beta-hydroxyethylthiazole kinase</fullName>
        <shortName evidence="11">TH kinase</shortName>
        <shortName evidence="11">Thz kinase</shortName>
    </alternativeName>
</protein>
<comment type="function">
    <text evidence="11">Catalyzes the phosphorylation of the hydroxyl group of 4-methyl-5-beta-hydroxyethylthiazole (THZ).</text>
</comment>
<keyword evidence="8 11" id="KW-0067">ATP-binding</keyword>
<comment type="similarity">
    <text evidence="11">Belongs to the Thz kinase family.</text>
</comment>
<dbReference type="EMBL" id="CP026118">
    <property type="protein sequence ID" value="QAS53096.1"/>
    <property type="molecule type" value="Genomic_DNA"/>
</dbReference>
<dbReference type="AlphaFoldDB" id="A0A410MEP4"/>
<sequence length="255" mass="27161">MAVNVIRQVRESRPLIHNMTNAVVMNFTANGLLAFGGTPIMSHAMEDAPDVARQSSGLLLNIGTLTEDQVQAMISAGQIANDQGIPVVFDPVGAGATPYRSEVCKRILKHVRPTVIKGNSGELAHLVGIDVETKGVDFVGEADEETIVRKLEEKYRTSVLCTGAVDVLCIEGEIYKNHTGHPVLTQVTGAGCLLGSLLTAALTVEASSMEKGLAVLEHYGKAAERAANQPGVHGPGTFIPHFIDALSFDPEELRK</sequence>
<comment type="catalytic activity">
    <reaction evidence="1 11">
        <text>5-(2-hydroxyethyl)-4-methylthiazole + ATP = 4-methyl-5-(2-phosphooxyethyl)-thiazole + ADP + H(+)</text>
        <dbReference type="Rhea" id="RHEA:24212"/>
        <dbReference type="ChEBI" id="CHEBI:15378"/>
        <dbReference type="ChEBI" id="CHEBI:17957"/>
        <dbReference type="ChEBI" id="CHEBI:30616"/>
        <dbReference type="ChEBI" id="CHEBI:58296"/>
        <dbReference type="ChEBI" id="CHEBI:456216"/>
        <dbReference type="EC" id="2.7.1.50"/>
    </reaction>
</comment>
<name>A0A410MEP4_9BACI</name>
<evidence type="ECO:0000256" key="5">
    <source>
        <dbReference type="ARBA" id="ARBA00022723"/>
    </source>
</evidence>
<evidence type="ECO:0000256" key="3">
    <source>
        <dbReference type="ARBA" id="ARBA00004868"/>
    </source>
</evidence>
<dbReference type="GO" id="GO:0009228">
    <property type="term" value="P:thiamine biosynthetic process"/>
    <property type="evidence" value="ECO:0007669"/>
    <property type="project" value="UniProtKB-KW"/>
</dbReference>
<evidence type="ECO:0000313" key="12">
    <source>
        <dbReference type="EMBL" id="QAS53096.1"/>
    </source>
</evidence>
<dbReference type="UniPathway" id="UPA00060">
    <property type="reaction ID" value="UER00139"/>
</dbReference>
<dbReference type="GO" id="GO:0009229">
    <property type="term" value="P:thiamine diphosphate biosynthetic process"/>
    <property type="evidence" value="ECO:0007669"/>
    <property type="project" value="UniProtKB-UniRule"/>
</dbReference>
<dbReference type="CDD" id="cd01170">
    <property type="entry name" value="THZ_kinase"/>
    <property type="match status" value="1"/>
</dbReference>
<dbReference type="RefSeq" id="WP_128525374.1">
    <property type="nucleotide sequence ID" value="NZ_CP026118.1"/>
</dbReference>
<dbReference type="PRINTS" id="PR01099">
    <property type="entry name" value="HYETHTZKNASE"/>
</dbReference>
<evidence type="ECO:0000256" key="7">
    <source>
        <dbReference type="ARBA" id="ARBA00022777"/>
    </source>
</evidence>
<evidence type="ECO:0000256" key="11">
    <source>
        <dbReference type="HAMAP-Rule" id="MF_00228"/>
    </source>
</evidence>
<dbReference type="EC" id="2.7.1.50" evidence="11"/>
<keyword evidence="6 11" id="KW-0547">Nucleotide-binding</keyword>
<dbReference type="PIRSF" id="PIRSF000513">
    <property type="entry name" value="Thz_kinase"/>
    <property type="match status" value="1"/>
</dbReference>
<dbReference type="KEGG" id="hli:HLI_13320"/>
<dbReference type="SUPFAM" id="SSF53613">
    <property type="entry name" value="Ribokinase-like"/>
    <property type="match status" value="1"/>
</dbReference>
<feature type="binding site" evidence="11">
    <location>
        <position position="41"/>
    </location>
    <ligand>
        <name>substrate</name>
    </ligand>
</feature>
<comment type="pathway">
    <text evidence="3 11">Cofactor biosynthesis; thiamine diphosphate biosynthesis; 4-methyl-5-(2-phosphoethyl)-thiazole from 5-(2-hydroxyethyl)-4-methylthiazole: step 1/1.</text>
</comment>
<dbReference type="NCBIfam" id="NF006830">
    <property type="entry name" value="PRK09355.1"/>
    <property type="match status" value="1"/>
</dbReference>
<feature type="binding site" evidence="11">
    <location>
        <position position="162"/>
    </location>
    <ligand>
        <name>ATP</name>
        <dbReference type="ChEBI" id="CHEBI:30616"/>
    </ligand>
</feature>
<feature type="binding site" evidence="11">
    <location>
        <position position="117"/>
    </location>
    <ligand>
        <name>ATP</name>
        <dbReference type="ChEBI" id="CHEBI:30616"/>
    </ligand>
</feature>
<evidence type="ECO:0000256" key="8">
    <source>
        <dbReference type="ARBA" id="ARBA00022840"/>
    </source>
</evidence>
<evidence type="ECO:0000256" key="1">
    <source>
        <dbReference type="ARBA" id="ARBA00001771"/>
    </source>
</evidence>
<keyword evidence="10 11" id="KW-0784">Thiamine biosynthesis</keyword>
<evidence type="ECO:0000256" key="6">
    <source>
        <dbReference type="ARBA" id="ARBA00022741"/>
    </source>
</evidence>
<keyword evidence="7 11" id="KW-0418">Kinase</keyword>
<proteinExistence type="inferred from homology"/>
<dbReference type="InterPro" id="IPR029056">
    <property type="entry name" value="Ribokinase-like"/>
</dbReference>
<feature type="binding site" evidence="11">
    <location>
        <position position="189"/>
    </location>
    <ligand>
        <name>substrate</name>
    </ligand>
</feature>
<keyword evidence="5 11" id="KW-0479">Metal-binding</keyword>
<dbReference type="Pfam" id="PF02110">
    <property type="entry name" value="HK"/>
    <property type="match status" value="1"/>
</dbReference>
<evidence type="ECO:0000313" key="13">
    <source>
        <dbReference type="Proteomes" id="UP000287756"/>
    </source>
</evidence>
<dbReference type="HAMAP" id="MF_00228">
    <property type="entry name" value="Thz_kinase"/>
    <property type="match status" value="1"/>
</dbReference>
<evidence type="ECO:0000256" key="4">
    <source>
        <dbReference type="ARBA" id="ARBA00022679"/>
    </source>
</evidence>
<evidence type="ECO:0000256" key="10">
    <source>
        <dbReference type="ARBA" id="ARBA00022977"/>
    </source>
</evidence>
<dbReference type="GO" id="GO:0005524">
    <property type="term" value="F:ATP binding"/>
    <property type="evidence" value="ECO:0007669"/>
    <property type="project" value="UniProtKB-UniRule"/>
</dbReference>
<keyword evidence="9 11" id="KW-0460">Magnesium</keyword>
<accession>A0A410MEP4</accession>
<evidence type="ECO:0000256" key="2">
    <source>
        <dbReference type="ARBA" id="ARBA00001946"/>
    </source>
</evidence>
<gene>
    <name evidence="11" type="primary">thiM</name>
    <name evidence="12" type="ORF">HLI_13320</name>
</gene>
<dbReference type="Gene3D" id="3.40.1190.20">
    <property type="match status" value="1"/>
</dbReference>
<reference evidence="12 13" key="1">
    <citation type="submission" date="2018-01" db="EMBL/GenBank/DDBJ databases">
        <title>The whole genome sequencing and assembly of Halobacillus litoralis ERB031 strain.</title>
        <authorList>
            <person name="Lee S.-J."/>
            <person name="Park M.-K."/>
            <person name="Kim J.-Y."/>
            <person name="Lee Y.-J."/>
            <person name="Yi H."/>
            <person name="Bahn Y.-S."/>
            <person name="Kim J.F."/>
            <person name="Lee D.-W."/>
        </authorList>
    </citation>
    <scope>NUCLEOTIDE SEQUENCE [LARGE SCALE GENOMIC DNA]</scope>
    <source>
        <strain evidence="12 13">ERB 031</strain>
    </source>
</reference>
<evidence type="ECO:0000256" key="9">
    <source>
        <dbReference type="ARBA" id="ARBA00022842"/>
    </source>
</evidence>
<dbReference type="OrthoDB" id="9778146at2"/>
<keyword evidence="4 11" id="KW-0808">Transferase</keyword>
<dbReference type="InterPro" id="IPR000417">
    <property type="entry name" value="Hyethyz_kinase"/>
</dbReference>
<organism evidence="12 13">
    <name type="scientific">Halobacillus litoralis</name>
    <dbReference type="NCBI Taxonomy" id="45668"/>
    <lineage>
        <taxon>Bacteria</taxon>
        <taxon>Bacillati</taxon>
        <taxon>Bacillota</taxon>
        <taxon>Bacilli</taxon>
        <taxon>Bacillales</taxon>
        <taxon>Bacillaceae</taxon>
        <taxon>Halobacillus</taxon>
    </lineage>
</organism>
<dbReference type="GO" id="GO:0004417">
    <property type="term" value="F:hydroxyethylthiazole kinase activity"/>
    <property type="evidence" value="ECO:0007669"/>
    <property type="project" value="UniProtKB-UniRule"/>
</dbReference>
<dbReference type="Proteomes" id="UP000287756">
    <property type="component" value="Chromosome"/>
</dbReference>
<dbReference type="GO" id="GO:0000287">
    <property type="term" value="F:magnesium ion binding"/>
    <property type="evidence" value="ECO:0007669"/>
    <property type="project" value="UniProtKB-UniRule"/>
</dbReference>
<comment type="cofactor">
    <cofactor evidence="2 11">
        <name>Mg(2+)</name>
        <dbReference type="ChEBI" id="CHEBI:18420"/>
    </cofactor>
</comment>